<dbReference type="EMBL" id="JAWSTH010000046">
    <property type="protein sequence ID" value="MDW5596060.1"/>
    <property type="molecule type" value="Genomic_DNA"/>
</dbReference>
<sequence>MSRALSSELLKLRTTRTFYALVGSSLGLVLLIVGLAAALDNNWEGNSTPPSIDLLGIAFLCQLFALVLGILAVTSEFRHGTITPSLLAVPSRTRLISAKLAVHLGAGLLFGLATVVLILVLSSAIFSLRDIDNSVGGSELLKVGLGNAFSIALYAALGVGIGAVVRNQVGAIIGALAWIFVIESLLTIIPGFEDTITKYGLGGVAGGLSGSDEFTDGGELLAQVPAGLLLAAYVAIFVIAGTVLLKRRDISA</sequence>
<feature type="transmembrane region" description="Helical" evidence="1">
    <location>
        <begin position="145"/>
        <end position="165"/>
    </location>
</feature>
<feature type="transmembrane region" description="Helical" evidence="1">
    <location>
        <begin position="18"/>
        <end position="39"/>
    </location>
</feature>
<accession>A0ABU4HU53</accession>
<keyword evidence="3" id="KW-1185">Reference proteome</keyword>
<organism evidence="2 3">
    <name type="scientific">Conexibacter stalactiti</name>
    <dbReference type="NCBI Taxonomy" id="1940611"/>
    <lineage>
        <taxon>Bacteria</taxon>
        <taxon>Bacillati</taxon>
        <taxon>Actinomycetota</taxon>
        <taxon>Thermoleophilia</taxon>
        <taxon>Solirubrobacterales</taxon>
        <taxon>Conexibacteraceae</taxon>
        <taxon>Conexibacter</taxon>
    </lineage>
</organism>
<keyword evidence="1" id="KW-1133">Transmembrane helix</keyword>
<gene>
    <name evidence="2" type="ORF">R7226_17065</name>
</gene>
<evidence type="ECO:0000313" key="3">
    <source>
        <dbReference type="Proteomes" id="UP001284601"/>
    </source>
</evidence>
<feature type="transmembrane region" description="Helical" evidence="1">
    <location>
        <begin position="51"/>
        <end position="73"/>
    </location>
</feature>
<feature type="transmembrane region" description="Helical" evidence="1">
    <location>
        <begin position="100"/>
        <end position="125"/>
    </location>
</feature>
<evidence type="ECO:0000256" key="1">
    <source>
        <dbReference type="SAM" id="Phobius"/>
    </source>
</evidence>
<protein>
    <submittedName>
        <fullName evidence="2">ABC transporter permease</fullName>
    </submittedName>
</protein>
<dbReference type="Proteomes" id="UP001284601">
    <property type="component" value="Unassembled WGS sequence"/>
</dbReference>
<feature type="transmembrane region" description="Helical" evidence="1">
    <location>
        <begin position="224"/>
        <end position="245"/>
    </location>
</feature>
<dbReference type="Pfam" id="PF12730">
    <property type="entry name" value="ABC2_membrane_4"/>
    <property type="match status" value="1"/>
</dbReference>
<keyword evidence="1" id="KW-0812">Transmembrane</keyword>
<dbReference type="PANTHER" id="PTHR37305">
    <property type="entry name" value="INTEGRAL MEMBRANE PROTEIN-RELATED"/>
    <property type="match status" value="1"/>
</dbReference>
<comment type="caution">
    <text evidence="2">The sequence shown here is derived from an EMBL/GenBank/DDBJ whole genome shotgun (WGS) entry which is preliminary data.</text>
</comment>
<dbReference type="PANTHER" id="PTHR37305:SF1">
    <property type="entry name" value="MEMBRANE PROTEIN"/>
    <property type="match status" value="1"/>
</dbReference>
<name>A0ABU4HU53_9ACTN</name>
<evidence type="ECO:0000313" key="2">
    <source>
        <dbReference type="EMBL" id="MDW5596060.1"/>
    </source>
</evidence>
<reference evidence="3" key="1">
    <citation type="submission" date="2023-07" db="EMBL/GenBank/DDBJ databases">
        <title>Conexibacter stalactiti sp. nov., isolated from stalactites in a lava cave and emended description of the genus Conexibacter.</title>
        <authorList>
            <person name="Lee S.D."/>
        </authorList>
    </citation>
    <scope>NUCLEOTIDE SEQUENCE [LARGE SCALE GENOMIC DNA]</scope>
    <source>
        <strain evidence="3">KCTC 39840</strain>
    </source>
</reference>
<dbReference type="RefSeq" id="WP_318598438.1">
    <property type="nucleotide sequence ID" value="NZ_JAWSTH010000046.1"/>
</dbReference>
<feature type="transmembrane region" description="Helical" evidence="1">
    <location>
        <begin position="172"/>
        <end position="192"/>
    </location>
</feature>
<proteinExistence type="predicted"/>
<keyword evidence="1" id="KW-0472">Membrane</keyword>